<gene>
    <name evidence="1" type="ORF">BSU04_06010</name>
</gene>
<protein>
    <submittedName>
        <fullName evidence="1">Uncharacterized protein</fullName>
    </submittedName>
</protein>
<name>A0A226X854_CABSO</name>
<proteinExistence type="predicted"/>
<accession>A0A226X854</accession>
<comment type="caution">
    <text evidence="1">The sequence shown here is derived from an EMBL/GenBank/DDBJ whole genome shotgun (WGS) entry which is preliminary data.</text>
</comment>
<dbReference type="EMBL" id="MTHB01000034">
    <property type="protein sequence ID" value="OXC79641.1"/>
    <property type="molecule type" value="Genomic_DNA"/>
</dbReference>
<evidence type="ECO:0000313" key="2">
    <source>
        <dbReference type="Proteomes" id="UP000214720"/>
    </source>
</evidence>
<dbReference type="Proteomes" id="UP000214720">
    <property type="component" value="Unassembled WGS sequence"/>
</dbReference>
<reference evidence="2" key="1">
    <citation type="submission" date="2017-01" db="EMBL/GenBank/DDBJ databases">
        <title>Genome Analysis of Deinococcus marmoris KOPRI26562.</title>
        <authorList>
            <person name="Kim J.H."/>
            <person name="Oh H.-M."/>
        </authorList>
    </citation>
    <scope>NUCLEOTIDE SEQUENCE [LARGE SCALE GENOMIC DNA]</scope>
    <source>
        <strain evidence="2">PAMC 26633</strain>
    </source>
</reference>
<organism evidence="1 2">
    <name type="scientific">Caballeronia sordidicola</name>
    <name type="common">Burkholderia sordidicola</name>
    <dbReference type="NCBI Taxonomy" id="196367"/>
    <lineage>
        <taxon>Bacteria</taxon>
        <taxon>Pseudomonadati</taxon>
        <taxon>Pseudomonadota</taxon>
        <taxon>Betaproteobacteria</taxon>
        <taxon>Burkholderiales</taxon>
        <taxon>Burkholderiaceae</taxon>
        <taxon>Caballeronia</taxon>
    </lineage>
</organism>
<sequence>MPQLDIMRKLGEGWGSMIGKKQVHYPYKDAASIRSALDKLGY</sequence>
<evidence type="ECO:0000313" key="1">
    <source>
        <dbReference type="EMBL" id="OXC79641.1"/>
    </source>
</evidence>
<dbReference type="AlphaFoldDB" id="A0A226X854"/>